<evidence type="ECO:0000313" key="9">
    <source>
        <dbReference type="EMBL" id="ATZ20862.1"/>
    </source>
</evidence>
<keyword evidence="4" id="KW-0808">Transferase</keyword>
<dbReference type="SUPFAM" id="SSF82114">
    <property type="entry name" value="Riboflavin kinase-like"/>
    <property type="match status" value="1"/>
</dbReference>
<dbReference type="KEGG" id="mcol:MCOLE_v1c03480"/>
<gene>
    <name evidence="9" type="primary">ribC</name>
    <name evidence="9" type="synonym">ribF</name>
    <name evidence="9" type="ORF">MCOLE_v1c03480</name>
</gene>
<dbReference type="InterPro" id="IPR023468">
    <property type="entry name" value="Riboflavin_kinase"/>
</dbReference>
<evidence type="ECO:0000313" key="10">
    <source>
        <dbReference type="Proteomes" id="UP000232221"/>
    </source>
</evidence>
<dbReference type="GO" id="GO:0008531">
    <property type="term" value="F:riboflavin kinase activity"/>
    <property type="evidence" value="ECO:0007669"/>
    <property type="project" value="UniProtKB-EC"/>
</dbReference>
<dbReference type="GO" id="GO:0009231">
    <property type="term" value="P:riboflavin biosynthetic process"/>
    <property type="evidence" value="ECO:0007669"/>
    <property type="project" value="InterPro"/>
</dbReference>
<dbReference type="Gene3D" id="2.40.30.30">
    <property type="entry name" value="Riboflavin kinase-like"/>
    <property type="match status" value="1"/>
</dbReference>
<keyword evidence="6" id="KW-0067">ATP-binding</keyword>
<evidence type="ECO:0000256" key="4">
    <source>
        <dbReference type="ARBA" id="ARBA00022679"/>
    </source>
</evidence>
<evidence type="ECO:0000256" key="6">
    <source>
        <dbReference type="ARBA" id="ARBA00022840"/>
    </source>
</evidence>
<dbReference type="GO" id="GO:0009398">
    <property type="term" value="P:FMN biosynthetic process"/>
    <property type="evidence" value="ECO:0007669"/>
    <property type="project" value="TreeGrafter"/>
</dbReference>
<keyword evidence="10" id="KW-1185">Reference proteome</keyword>
<evidence type="ECO:0000256" key="3">
    <source>
        <dbReference type="ARBA" id="ARBA00022643"/>
    </source>
</evidence>
<evidence type="ECO:0000256" key="2">
    <source>
        <dbReference type="ARBA" id="ARBA00022630"/>
    </source>
</evidence>
<proteinExistence type="predicted"/>
<evidence type="ECO:0000256" key="1">
    <source>
        <dbReference type="ARBA" id="ARBA00012105"/>
    </source>
</evidence>
<evidence type="ECO:0000256" key="7">
    <source>
        <dbReference type="ARBA" id="ARBA00047880"/>
    </source>
</evidence>
<reference evidence="9 10" key="1">
    <citation type="submission" date="2017-11" db="EMBL/GenBank/DDBJ databases">
        <title>Genome sequence of Mesoplasma coleopterae BARC 779 (ATCC 49583).</title>
        <authorList>
            <person name="Lo W.-S."/>
            <person name="Kuo C.-H."/>
        </authorList>
    </citation>
    <scope>NUCLEOTIDE SEQUENCE [LARGE SCALE GENOMIC DNA]</scope>
    <source>
        <strain evidence="9 10">BARC 779</strain>
    </source>
</reference>
<dbReference type="RefSeq" id="WP_100670939.1">
    <property type="nucleotide sequence ID" value="NZ_CP024968.1"/>
</dbReference>
<keyword evidence="2" id="KW-0285">Flavoprotein</keyword>
<name>A0A2K8P279_9MOLU</name>
<keyword evidence="5" id="KW-0547">Nucleotide-binding</keyword>
<dbReference type="InterPro" id="IPR023465">
    <property type="entry name" value="Riboflavin_kinase_dom_sf"/>
</dbReference>
<dbReference type="OrthoDB" id="9803667at2"/>
<dbReference type="PANTHER" id="PTHR22749:SF6">
    <property type="entry name" value="RIBOFLAVIN KINASE"/>
    <property type="match status" value="1"/>
</dbReference>
<dbReference type="AlphaFoldDB" id="A0A2K8P279"/>
<keyword evidence="9" id="KW-0418">Kinase</keyword>
<keyword evidence="3" id="KW-0288">FMN</keyword>
<dbReference type="SMART" id="SM00904">
    <property type="entry name" value="Flavokinase"/>
    <property type="match status" value="1"/>
</dbReference>
<feature type="domain" description="Riboflavin kinase" evidence="8">
    <location>
        <begin position="150"/>
        <end position="272"/>
    </location>
</feature>
<dbReference type="EC" id="2.7.1.26" evidence="1"/>
<dbReference type="Proteomes" id="UP000232221">
    <property type="component" value="Chromosome"/>
</dbReference>
<evidence type="ECO:0000256" key="5">
    <source>
        <dbReference type="ARBA" id="ARBA00022741"/>
    </source>
</evidence>
<protein>
    <recommendedName>
        <fullName evidence="1">riboflavin kinase</fullName>
        <ecNumber evidence="1">2.7.1.26</ecNumber>
    </recommendedName>
</protein>
<dbReference type="EMBL" id="CP024968">
    <property type="protein sequence ID" value="ATZ20862.1"/>
    <property type="molecule type" value="Genomic_DNA"/>
</dbReference>
<comment type="catalytic activity">
    <reaction evidence="7">
        <text>riboflavin + ATP = FMN + ADP + H(+)</text>
        <dbReference type="Rhea" id="RHEA:14357"/>
        <dbReference type="ChEBI" id="CHEBI:15378"/>
        <dbReference type="ChEBI" id="CHEBI:30616"/>
        <dbReference type="ChEBI" id="CHEBI:57986"/>
        <dbReference type="ChEBI" id="CHEBI:58210"/>
        <dbReference type="ChEBI" id="CHEBI:456216"/>
        <dbReference type="EC" id="2.7.1.26"/>
    </reaction>
</comment>
<dbReference type="Pfam" id="PF01687">
    <property type="entry name" value="Flavokinase"/>
    <property type="match status" value="1"/>
</dbReference>
<dbReference type="GO" id="GO:0005524">
    <property type="term" value="F:ATP binding"/>
    <property type="evidence" value="ECO:0007669"/>
    <property type="project" value="UniProtKB-KW"/>
</dbReference>
<evidence type="ECO:0000259" key="8">
    <source>
        <dbReference type="SMART" id="SM00904"/>
    </source>
</evidence>
<dbReference type="InterPro" id="IPR015865">
    <property type="entry name" value="Riboflavin_kinase_bac/euk"/>
</dbReference>
<accession>A0A2K8P279</accession>
<organism evidence="9 10">
    <name type="scientific">Mesoplasma coleopterae</name>
    <dbReference type="NCBI Taxonomy" id="324078"/>
    <lineage>
        <taxon>Bacteria</taxon>
        <taxon>Bacillati</taxon>
        <taxon>Mycoplasmatota</taxon>
        <taxon>Mollicutes</taxon>
        <taxon>Entomoplasmatales</taxon>
        <taxon>Entomoplasmataceae</taxon>
        <taxon>Mesoplasma</taxon>
    </lineage>
</organism>
<dbReference type="PANTHER" id="PTHR22749">
    <property type="entry name" value="RIBOFLAVIN KINASE/FMN ADENYLYLTRANSFERASE"/>
    <property type="match status" value="1"/>
</dbReference>
<sequence length="274" mass="32134">MAIHYNEMLMMLWNLPETVAVFAEFDRWDENETNIIKKAKEENLKVILIQKETSNFKNIIPNNGIEQKATELDCEVVLWHSFNQEFNYERIKQDLNIKKAYILSNNIDLDKIKSAFMENKVISYDQNLNKQIIKSEILLKEGKIKEYKQLNGFNFGFKGFVEHGNHIGRTIDYPTANIVINDELKLKEAVYLTTTKLPNDEKLYPSISAYWTNKNGVNVFESHILDFDQDIYGWGIEVEIIDFIRESVKVNNLEELKELLNKDKECAIKHFKGE</sequence>